<dbReference type="PANTHER" id="PTHR30061">
    <property type="entry name" value="MALTOSE-BINDING PERIPLASMIC PROTEIN"/>
    <property type="match status" value="1"/>
</dbReference>
<sequence length="433" mass="45517">MRRTLPALAGTAALALVLAACGGNSSDEKSSANQPAASSTDPASLKADLTWWDTSDPSTEGPVYDELIKKFNEQYPNVKIDHQMVPFGEAQNKFKTAAQSGSGAPDILRSEVAWTSEFASLGYLYSLDGTPLLEGNDYLSAPLSSNVYGGKTYGVPQVTDTLGLMYNKKLLDEAGVDVPTTWDELKQEAPIIKKKTGATAIALGSGGYYLLPFIYGEGGDLVDTDAKKIVVNSDANVKGMQTAQDLVQSGASVKPVANDADATLQTLFQDGKVAMMINGPWTVSAVESAKGFGGLDNLGVAPVPAGSAGAGAPVGGHNYVIYSGMDENKAQAAIAFVKFMTSADSEAFTADQLGTLPTVESAYAKVTNEKVSMWQDAMKVAHPRPWIPEGGLFFAPLDVMGTKVMVQGVDPKKALDEAAASFKSDVVPDYSVQ</sequence>
<gene>
    <name evidence="5" type="ORF">BJZ21_003812</name>
</gene>
<dbReference type="Pfam" id="PF01547">
    <property type="entry name" value="SBP_bac_1"/>
    <property type="match status" value="1"/>
</dbReference>
<comment type="similarity">
    <text evidence="1">Belongs to the bacterial solute-binding protein 1 family.</text>
</comment>
<dbReference type="Gene3D" id="3.40.190.10">
    <property type="entry name" value="Periplasmic binding protein-like II"/>
    <property type="match status" value="2"/>
</dbReference>
<dbReference type="PANTHER" id="PTHR30061:SF50">
    <property type="entry name" value="MALTOSE_MALTODEXTRIN-BINDING PERIPLASMIC PROTEIN"/>
    <property type="match status" value="1"/>
</dbReference>
<name>A0A7Y9E9J5_9ACTN</name>
<dbReference type="EMBL" id="JACCBG010000001">
    <property type="protein sequence ID" value="NYD43729.1"/>
    <property type="molecule type" value="Genomic_DNA"/>
</dbReference>
<evidence type="ECO:0000256" key="2">
    <source>
        <dbReference type="ARBA" id="ARBA00022448"/>
    </source>
</evidence>
<dbReference type="GO" id="GO:1901982">
    <property type="term" value="F:maltose binding"/>
    <property type="evidence" value="ECO:0007669"/>
    <property type="project" value="TreeGrafter"/>
</dbReference>
<dbReference type="Proteomes" id="UP000535511">
    <property type="component" value="Unassembled WGS sequence"/>
</dbReference>
<dbReference type="AlphaFoldDB" id="A0A7Y9E9J5"/>
<dbReference type="GO" id="GO:0042956">
    <property type="term" value="P:maltodextrin transmembrane transport"/>
    <property type="evidence" value="ECO:0007669"/>
    <property type="project" value="TreeGrafter"/>
</dbReference>
<dbReference type="RefSeq" id="WP_179665215.1">
    <property type="nucleotide sequence ID" value="NZ_JACCBG010000001.1"/>
</dbReference>
<evidence type="ECO:0000256" key="4">
    <source>
        <dbReference type="SAM" id="SignalP"/>
    </source>
</evidence>
<evidence type="ECO:0000256" key="3">
    <source>
        <dbReference type="ARBA" id="ARBA00022729"/>
    </source>
</evidence>
<dbReference type="GO" id="GO:0055052">
    <property type="term" value="C:ATP-binding cassette (ABC) transporter complex, substrate-binding subunit-containing"/>
    <property type="evidence" value="ECO:0007669"/>
    <property type="project" value="TreeGrafter"/>
</dbReference>
<dbReference type="InterPro" id="IPR006059">
    <property type="entry name" value="SBP"/>
</dbReference>
<reference evidence="5 6" key="1">
    <citation type="submission" date="2020-07" db="EMBL/GenBank/DDBJ databases">
        <title>Sequencing the genomes of 1000 actinobacteria strains.</title>
        <authorList>
            <person name="Klenk H.-P."/>
        </authorList>
    </citation>
    <scope>NUCLEOTIDE SEQUENCE [LARGE SCALE GENOMIC DNA]</scope>
    <source>
        <strain evidence="5 6">DSM 21350</strain>
    </source>
</reference>
<keyword evidence="3 4" id="KW-0732">Signal</keyword>
<evidence type="ECO:0000313" key="5">
    <source>
        <dbReference type="EMBL" id="NYD43729.1"/>
    </source>
</evidence>
<comment type="caution">
    <text evidence="5">The sequence shown here is derived from an EMBL/GenBank/DDBJ whole genome shotgun (WGS) entry which is preliminary data.</text>
</comment>
<keyword evidence="2" id="KW-0813">Transport</keyword>
<dbReference type="PROSITE" id="PS51257">
    <property type="entry name" value="PROKAR_LIPOPROTEIN"/>
    <property type="match status" value="1"/>
</dbReference>
<dbReference type="GO" id="GO:0015768">
    <property type="term" value="P:maltose transport"/>
    <property type="evidence" value="ECO:0007669"/>
    <property type="project" value="TreeGrafter"/>
</dbReference>
<accession>A0A7Y9E9J5</accession>
<dbReference type="SUPFAM" id="SSF53850">
    <property type="entry name" value="Periplasmic binding protein-like II"/>
    <property type="match status" value="1"/>
</dbReference>
<feature type="chain" id="PRO_5038722180" evidence="4">
    <location>
        <begin position="23"/>
        <end position="433"/>
    </location>
</feature>
<feature type="signal peptide" evidence="4">
    <location>
        <begin position="1"/>
        <end position="22"/>
    </location>
</feature>
<evidence type="ECO:0000256" key="1">
    <source>
        <dbReference type="ARBA" id="ARBA00008520"/>
    </source>
</evidence>
<evidence type="ECO:0000313" key="6">
    <source>
        <dbReference type="Proteomes" id="UP000535511"/>
    </source>
</evidence>
<keyword evidence="6" id="KW-1185">Reference proteome</keyword>
<protein>
    <submittedName>
        <fullName evidence="5">Arabinogalactan oligomer/maltooligosaccharide transport system substrate-binding protein</fullName>
    </submittedName>
</protein>
<organism evidence="5 6">
    <name type="scientific">Nocardioides panaciterrulae</name>
    <dbReference type="NCBI Taxonomy" id="661492"/>
    <lineage>
        <taxon>Bacteria</taxon>
        <taxon>Bacillati</taxon>
        <taxon>Actinomycetota</taxon>
        <taxon>Actinomycetes</taxon>
        <taxon>Propionibacteriales</taxon>
        <taxon>Nocardioidaceae</taxon>
        <taxon>Nocardioides</taxon>
    </lineage>
</organism>
<proteinExistence type="inferred from homology"/>